<dbReference type="PATRIC" id="fig|448.7.peg.2791"/>
<organism evidence="1 2">
    <name type="scientific">Legionella erythra</name>
    <dbReference type="NCBI Taxonomy" id="448"/>
    <lineage>
        <taxon>Bacteria</taxon>
        <taxon>Pseudomonadati</taxon>
        <taxon>Pseudomonadota</taxon>
        <taxon>Gammaproteobacteria</taxon>
        <taxon>Legionellales</taxon>
        <taxon>Legionellaceae</taxon>
        <taxon>Legionella</taxon>
    </lineage>
</organism>
<dbReference type="EMBL" id="LNYA01000034">
    <property type="protein sequence ID" value="KTC94493.1"/>
    <property type="molecule type" value="Genomic_DNA"/>
</dbReference>
<comment type="caution">
    <text evidence="1">The sequence shown here is derived from an EMBL/GenBank/DDBJ whole genome shotgun (WGS) entry which is preliminary data.</text>
</comment>
<evidence type="ECO:0000313" key="2">
    <source>
        <dbReference type="Proteomes" id="UP000054773"/>
    </source>
</evidence>
<keyword evidence="2" id="KW-1185">Reference proteome</keyword>
<sequence>MTHQPAIELEALLVRAEDNLRASLGMLQQLPYEDIALLSEEPLEHRGRLLELTLQYRLDLQNALSRLMGFEPVLLQLLGLGPHYSEKINLERLTLALGHEDLNQLLYLLSELLHSLLRIASRYQQQEKNYRDAHSPKKTHYKSFYLGLQKACELQKSMLLMVDAFEQTLKKLVKHAAIGPVLDHIAALRGPISQFHQALLNGLDYSSALYKKIYPHLKLEDELGSVLIQAERFFKPTSYSANLNKRGAPSAHRLEQRAAAKRLGNFFNH</sequence>
<dbReference type="OrthoDB" id="5653857at2"/>
<evidence type="ECO:0000313" key="1">
    <source>
        <dbReference type="EMBL" id="KTC94493.1"/>
    </source>
</evidence>
<reference evidence="1 2" key="1">
    <citation type="submission" date="2015-11" db="EMBL/GenBank/DDBJ databases">
        <title>Genomic analysis of 38 Legionella species identifies large and diverse effector repertoires.</title>
        <authorList>
            <person name="Burstein D."/>
            <person name="Amaro F."/>
            <person name="Zusman T."/>
            <person name="Lifshitz Z."/>
            <person name="Cohen O."/>
            <person name="Gilbert J.A."/>
            <person name="Pupko T."/>
            <person name="Shuman H.A."/>
            <person name="Segal G."/>
        </authorList>
    </citation>
    <scope>NUCLEOTIDE SEQUENCE [LARGE SCALE GENOMIC DNA]</scope>
    <source>
        <strain evidence="1 2">SE-32A-C8</strain>
    </source>
</reference>
<proteinExistence type="predicted"/>
<gene>
    <name evidence="1" type="ORF">Lery_2660</name>
</gene>
<protein>
    <submittedName>
        <fullName evidence="1">Uncharacterized protein</fullName>
    </submittedName>
</protein>
<dbReference type="AlphaFoldDB" id="A0A0W0TGB2"/>
<name>A0A0W0TGB2_LEGER</name>
<dbReference type="RefSeq" id="WP_131751083.1">
    <property type="nucleotide sequence ID" value="NZ_CAAAHY010000019.1"/>
</dbReference>
<accession>A0A0W0TGB2</accession>
<dbReference type="Proteomes" id="UP000054773">
    <property type="component" value="Unassembled WGS sequence"/>
</dbReference>